<gene>
    <name evidence="3" type="ORF">BCR41DRAFT_225352</name>
</gene>
<keyword evidence="1" id="KW-0175">Coiled coil</keyword>
<dbReference type="InParanoid" id="A0A1Y2GWA5"/>
<accession>A0A1Y2GWA5</accession>
<name>A0A1Y2GWA5_9FUNG</name>
<proteinExistence type="predicted"/>
<evidence type="ECO:0000256" key="1">
    <source>
        <dbReference type="SAM" id="Coils"/>
    </source>
</evidence>
<dbReference type="RefSeq" id="XP_021884314.1">
    <property type="nucleotide sequence ID" value="XM_022020036.1"/>
</dbReference>
<reference evidence="3 4" key="1">
    <citation type="submission" date="2016-07" db="EMBL/GenBank/DDBJ databases">
        <title>Pervasive Adenine N6-methylation of Active Genes in Fungi.</title>
        <authorList>
            <consortium name="DOE Joint Genome Institute"/>
            <person name="Mondo S.J."/>
            <person name="Dannebaum R.O."/>
            <person name="Kuo R.C."/>
            <person name="Labutti K."/>
            <person name="Haridas S."/>
            <person name="Kuo A."/>
            <person name="Salamov A."/>
            <person name="Ahrendt S.R."/>
            <person name="Lipzen A."/>
            <person name="Sullivan W."/>
            <person name="Andreopoulos W.B."/>
            <person name="Clum A."/>
            <person name="Lindquist E."/>
            <person name="Daum C."/>
            <person name="Ramamoorthy G.K."/>
            <person name="Gryganskyi A."/>
            <person name="Culley D."/>
            <person name="Magnuson J.K."/>
            <person name="James T.Y."/>
            <person name="O'Malley M.A."/>
            <person name="Stajich J.E."/>
            <person name="Spatafora J.W."/>
            <person name="Visel A."/>
            <person name="Grigoriev I.V."/>
        </authorList>
    </citation>
    <scope>NUCLEOTIDE SEQUENCE [LARGE SCALE GENOMIC DNA]</scope>
    <source>
        <strain evidence="3 4">NRRL 3116</strain>
    </source>
</reference>
<dbReference type="GeneID" id="33561880"/>
<evidence type="ECO:0000256" key="2">
    <source>
        <dbReference type="SAM" id="Phobius"/>
    </source>
</evidence>
<organism evidence="3 4">
    <name type="scientific">Lobosporangium transversale</name>
    <dbReference type="NCBI Taxonomy" id="64571"/>
    <lineage>
        <taxon>Eukaryota</taxon>
        <taxon>Fungi</taxon>
        <taxon>Fungi incertae sedis</taxon>
        <taxon>Mucoromycota</taxon>
        <taxon>Mortierellomycotina</taxon>
        <taxon>Mortierellomycetes</taxon>
        <taxon>Mortierellales</taxon>
        <taxon>Mortierellaceae</taxon>
        <taxon>Lobosporangium</taxon>
    </lineage>
</organism>
<sequence length="147" mass="16494">MEYFNTTTITSMAAGAVIGAYLVYSHMIEPQHTQTKEVDKSLLIVNNEKVETLQKALQAKESDYLAAEARVAKAEQRIQELESKIETDTQLTVEESIKKSDPQMEAKLESLSITNKSLVLQLSQEQDKLRLMMVEMQALKDESAASI</sequence>
<evidence type="ECO:0000313" key="3">
    <source>
        <dbReference type="EMBL" id="ORZ26549.1"/>
    </source>
</evidence>
<feature type="non-terminal residue" evidence="3">
    <location>
        <position position="147"/>
    </location>
</feature>
<dbReference type="AlphaFoldDB" id="A0A1Y2GWA5"/>
<keyword evidence="2" id="KW-1133">Transmembrane helix</keyword>
<dbReference type="EMBL" id="MCFF01000007">
    <property type="protein sequence ID" value="ORZ26549.1"/>
    <property type="molecule type" value="Genomic_DNA"/>
</dbReference>
<evidence type="ECO:0000313" key="4">
    <source>
        <dbReference type="Proteomes" id="UP000193648"/>
    </source>
</evidence>
<feature type="coiled-coil region" evidence="1">
    <location>
        <begin position="50"/>
        <end position="91"/>
    </location>
</feature>
<protein>
    <submittedName>
        <fullName evidence="3">Uncharacterized protein</fullName>
    </submittedName>
</protein>
<keyword evidence="2" id="KW-0812">Transmembrane</keyword>
<keyword evidence="4" id="KW-1185">Reference proteome</keyword>
<feature type="transmembrane region" description="Helical" evidence="2">
    <location>
        <begin position="6"/>
        <end position="24"/>
    </location>
</feature>
<dbReference type="Proteomes" id="UP000193648">
    <property type="component" value="Unassembled WGS sequence"/>
</dbReference>
<comment type="caution">
    <text evidence="3">The sequence shown here is derived from an EMBL/GenBank/DDBJ whole genome shotgun (WGS) entry which is preliminary data.</text>
</comment>
<keyword evidence="2" id="KW-0472">Membrane</keyword>